<evidence type="ECO:0000313" key="12">
    <source>
        <dbReference type="Proteomes" id="UP000830835"/>
    </source>
</evidence>
<evidence type="ECO:0000259" key="9">
    <source>
        <dbReference type="Pfam" id="PF07282"/>
    </source>
</evidence>
<keyword evidence="3" id="KW-0479">Metal-binding</keyword>
<evidence type="ECO:0000256" key="3">
    <source>
        <dbReference type="ARBA" id="ARBA00022723"/>
    </source>
</evidence>
<dbReference type="InterPro" id="IPR021027">
    <property type="entry name" value="Transposase_put_HTH"/>
</dbReference>
<evidence type="ECO:0000256" key="4">
    <source>
        <dbReference type="ARBA" id="ARBA00022833"/>
    </source>
</evidence>
<dbReference type="Pfam" id="PF01385">
    <property type="entry name" value="OrfB_IS605"/>
    <property type="match status" value="1"/>
</dbReference>
<dbReference type="InterPro" id="IPR001959">
    <property type="entry name" value="Transposase"/>
</dbReference>
<organism evidence="11 12">
    <name type="scientific">Thermostichus vulcanus str. 'Rupite'</name>
    <dbReference type="NCBI Taxonomy" id="2813851"/>
    <lineage>
        <taxon>Bacteria</taxon>
        <taxon>Bacillati</taxon>
        <taxon>Cyanobacteriota</taxon>
        <taxon>Cyanophyceae</taxon>
        <taxon>Thermostichales</taxon>
        <taxon>Thermostichaceae</taxon>
        <taxon>Thermostichus</taxon>
    </lineage>
</organism>
<accession>A0ABT0CA14</accession>
<feature type="domain" description="Cas12f1-like TNB" evidence="9">
    <location>
        <begin position="364"/>
        <end position="425"/>
    </location>
</feature>
<evidence type="ECO:0000256" key="1">
    <source>
        <dbReference type="ARBA" id="ARBA00008761"/>
    </source>
</evidence>
<gene>
    <name evidence="11" type="ORF">JX360_06870</name>
</gene>
<keyword evidence="12" id="KW-1185">Reference proteome</keyword>
<dbReference type="Pfam" id="PF12323">
    <property type="entry name" value="HTH_OrfB_IS605"/>
    <property type="match status" value="1"/>
</dbReference>
<evidence type="ECO:0000256" key="2">
    <source>
        <dbReference type="ARBA" id="ARBA00022578"/>
    </source>
</evidence>
<dbReference type="Proteomes" id="UP000830835">
    <property type="component" value="Unassembled WGS sequence"/>
</dbReference>
<protein>
    <submittedName>
        <fullName evidence="11">Transposase</fullName>
    </submittedName>
</protein>
<evidence type="ECO:0000256" key="5">
    <source>
        <dbReference type="ARBA" id="ARBA00023125"/>
    </source>
</evidence>
<dbReference type="EMBL" id="JAFIRA010000013">
    <property type="protein sequence ID" value="MCJ2542629.1"/>
    <property type="molecule type" value="Genomic_DNA"/>
</dbReference>
<feature type="domain" description="Probable transposase IS891/IS1136/IS1341" evidence="8">
    <location>
        <begin position="214"/>
        <end position="319"/>
    </location>
</feature>
<evidence type="ECO:0000259" key="10">
    <source>
        <dbReference type="Pfam" id="PF12323"/>
    </source>
</evidence>
<dbReference type="RefSeq" id="WP_244349904.1">
    <property type="nucleotide sequence ID" value="NZ_JAFIRA010000013.1"/>
</dbReference>
<name>A0ABT0CA14_THEVL</name>
<comment type="caution">
    <text evidence="11">The sequence shown here is derived from an EMBL/GenBank/DDBJ whole genome shotgun (WGS) entry which is preliminary data.</text>
</comment>
<feature type="domain" description="Transposase putative helix-turn-helix" evidence="10">
    <location>
        <begin position="1"/>
        <end position="45"/>
    </location>
</feature>
<keyword evidence="4" id="KW-0862">Zinc</keyword>
<dbReference type="Pfam" id="PF07282">
    <property type="entry name" value="Cas12f1-like_TNB"/>
    <property type="match status" value="1"/>
</dbReference>
<keyword evidence="5" id="KW-0238">DNA-binding</keyword>
<proteinExistence type="inferred from homology"/>
<evidence type="ECO:0000313" key="11">
    <source>
        <dbReference type="EMBL" id="MCJ2542629.1"/>
    </source>
</evidence>
<evidence type="ECO:0000256" key="7">
    <source>
        <dbReference type="SAM" id="MobiDB-lite"/>
    </source>
</evidence>
<sequence>MRIAYQYRLQPTYQQRCQMSRWLEMLRHQYNWLLADRFDWWEMNRCPINACPLVASIAEPREQPNYYSQKRSLVPLKGERPWYKEIHSQVLQDMVGRVDLAFERFIKGDSSGKRSGRPRFKGQNRYRTFTYPQASHDWIKDNRAPHGAERHRVTLPKIGVVKFICHRPLPEGFALKTVSISLKADGWYVTFSLEDKSVPDGSPNHAEHDKPLPEVVPTEANSLGVDAGLEYFIACSDGTTKTPPKFYRQAEKKLAQLQSKRERRPKGSKARRKLNAKIAKLHQRIARQRRQWHFETAGELVDKADVIFVEDLQVANMTRRCQPKTGKGGEFLPSRVSGAEHYGQAAKSGLNKSFADAGIAGFLNEILPYKAAKAGRWVVKVNPAGTSQHCAMCLNRVPKELADRWHDCPQCGASMPRDVNSAVLIKKVGLGHRLTQKREGRKTGEARALSVGCSRSVP</sequence>
<comment type="similarity">
    <text evidence="1">In the C-terminal section; belongs to the transposase 35 family.</text>
</comment>
<reference evidence="11" key="1">
    <citation type="submission" date="2021-02" db="EMBL/GenBank/DDBJ databases">
        <title>The CRISPR/cas machinery reduction and long-range gene transfer in the hot spring cyanobacterium Synechococcus.</title>
        <authorList>
            <person name="Dvorak P."/>
            <person name="Jahodarova E."/>
            <person name="Hasler P."/>
            <person name="Poulickova A."/>
        </authorList>
    </citation>
    <scope>NUCLEOTIDE SEQUENCE</scope>
    <source>
        <strain evidence="11">Rupite</strain>
    </source>
</reference>
<evidence type="ECO:0000259" key="8">
    <source>
        <dbReference type="Pfam" id="PF01385"/>
    </source>
</evidence>
<feature type="region of interest" description="Disordered" evidence="7">
    <location>
        <begin position="438"/>
        <end position="458"/>
    </location>
</feature>
<keyword evidence="6" id="KW-0233">DNA recombination</keyword>
<dbReference type="InterPro" id="IPR010095">
    <property type="entry name" value="Cas12f1-like_TNB"/>
</dbReference>
<evidence type="ECO:0000256" key="6">
    <source>
        <dbReference type="ARBA" id="ARBA00023172"/>
    </source>
</evidence>
<keyword evidence="2" id="KW-0815">Transposition</keyword>
<dbReference type="NCBIfam" id="NF040570">
    <property type="entry name" value="guided_TnpB"/>
    <property type="match status" value="1"/>
</dbReference>